<dbReference type="CDD" id="cd22160">
    <property type="entry name" value="F-box_AtFBL13-like"/>
    <property type="match status" value="1"/>
</dbReference>
<dbReference type="InterPro" id="IPR055294">
    <property type="entry name" value="FBL60-like"/>
</dbReference>
<feature type="domain" description="F-box" evidence="1">
    <location>
        <begin position="12"/>
        <end position="67"/>
    </location>
</feature>
<dbReference type="InterPro" id="IPR036047">
    <property type="entry name" value="F-box-like_dom_sf"/>
</dbReference>
<organism evidence="2">
    <name type="scientific">Lotus japonicus</name>
    <name type="common">Lotus corniculatus var. japonicus</name>
    <dbReference type="NCBI Taxonomy" id="34305"/>
    <lineage>
        <taxon>Eukaryota</taxon>
        <taxon>Viridiplantae</taxon>
        <taxon>Streptophyta</taxon>
        <taxon>Embryophyta</taxon>
        <taxon>Tracheophyta</taxon>
        <taxon>Spermatophyta</taxon>
        <taxon>Magnoliopsida</taxon>
        <taxon>eudicotyledons</taxon>
        <taxon>Gunneridae</taxon>
        <taxon>Pentapetalae</taxon>
        <taxon>rosids</taxon>
        <taxon>fabids</taxon>
        <taxon>Fabales</taxon>
        <taxon>Fabaceae</taxon>
        <taxon>Papilionoideae</taxon>
        <taxon>50 kb inversion clade</taxon>
        <taxon>NPAAA clade</taxon>
        <taxon>Hologalegina</taxon>
        <taxon>robinioid clade</taxon>
        <taxon>Loteae</taxon>
        <taxon>Lotus</taxon>
    </lineage>
</organism>
<dbReference type="PANTHER" id="PTHR31293:SF16">
    <property type="entry name" value="RNI-LIKE SUPERFAMILY PROTEIN"/>
    <property type="match status" value="1"/>
</dbReference>
<evidence type="ECO:0000259" key="1">
    <source>
        <dbReference type="PROSITE" id="PS50181"/>
    </source>
</evidence>
<dbReference type="Pfam" id="PF00646">
    <property type="entry name" value="F-box"/>
    <property type="match status" value="1"/>
</dbReference>
<sequence length="195" mass="22831">MATTSRQARREMDRISSLPDEPLCHILSFLQTQEAAATSVLSKRWRHLWTSVPTLDFDFDEKIYSNMGRPSYCFEKFIYATILARDARQPIRSFRLKYEAEAYCRNADVNVWVNTVLQRGIENLHLWMSKFCRRNNVLRIVSCKTLVVLKLRGLRVYASSPVELPSLKSLHLEHVEFRKRQSILELVRGCPIIEI</sequence>
<reference evidence="2" key="1">
    <citation type="submission" date="2012-05" db="EMBL/GenBank/DDBJ databases">
        <authorList>
            <person name="Krishnakumar V."/>
            <person name="Cheung F."/>
            <person name="Xiao Y."/>
            <person name="Chan A."/>
            <person name="Moskal W.A."/>
            <person name="Town C.D."/>
        </authorList>
    </citation>
    <scope>NUCLEOTIDE SEQUENCE</scope>
</reference>
<protein>
    <recommendedName>
        <fullName evidence="1">F-box domain-containing protein</fullName>
    </recommendedName>
</protein>
<proteinExistence type="evidence at transcript level"/>
<accession>I3S957</accession>
<dbReference type="EMBL" id="BT137004">
    <property type="protein sequence ID" value="AFK36799.1"/>
    <property type="molecule type" value="mRNA"/>
</dbReference>
<dbReference type="SUPFAM" id="SSF81383">
    <property type="entry name" value="F-box domain"/>
    <property type="match status" value="1"/>
</dbReference>
<dbReference type="AlphaFoldDB" id="I3S957"/>
<dbReference type="Gene3D" id="1.20.1280.50">
    <property type="match status" value="1"/>
</dbReference>
<dbReference type="PROSITE" id="PS50181">
    <property type="entry name" value="FBOX"/>
    <property type="match status" value="1"/>
</dbReference>
<dbReference type="Pfam" id="PF07723">
    <property type="entry name" value="LRR_2"/>
    <property type="match status" value="1"/>
</dbReference>
<name>I3S957_LOTJA</name>
<dbReference type="InterPro" id="IPR013101">
    <property type="entry name" value="LRR_PRU1-like"/>
</dbReference>
<dbReference type="InterPro" id="IPR001810">
    <property type="entry name" value="F-box_dom"/>
</dbReference>
<dbReference type="InterPro" id="IPR053781">
    <property type="entry name" value="F-box_AtFBL13-like"/>
</dbReference>
<dbReference type="PANTHER" id="PTHR31293">
    <property type="entry name" value="RNI-LIKE SUPERFAMILY PROTEIN"/>
    <property type="match status" value="1"/>
</dbReference>
<evidence type="ECO:0000313" key="2">
    <source>
        <dbReference type="EMBL" id="AFK36799.1"/>
    </source>
</evidence>